<dbReference type="Gramene" id="BGIOSGA030640-TA">
    <property type="protein sequence ID" value="BGIOSGA030640-PA"/>
    <property type="gene ID" value="BGIOSGA030640"/>
</dbReference>
<dbReference type="Proteomes" id="UP000007015">
    <property type="component" value="Chromosome 9"/>
</dbReference>
<keyword evidence="3" id="KW-1185">Reference proteome</keyword>
<dbReference type="AlphaFoldDB" id="B8BEY0"/>
<organism evidence="2 3">
    <name type="scientific">Oryza sativa subsp. indica</name>
    <name type="common">Rice</name>
    <dbReference type="NCBI Taxonomy" id="39946"/>
    <lineage>
        <taxon>Eukaryota</taxon>
        <taxon>Viridiplantae</taxon>
        <taxon>Streptophyta</taxon>
        <taxon>Embryophyta</taxon>
        <taxon>Tracheophyta</taxon>
        <taxon>Spermatophyta</taxon>
        <taxon>Magnoliopsida</taxon>
        <taxon>Liliopsida</taxon>
        <taxon>Poales</taxon>
        <taxon>Poaceae</taxon>
        <taxon>BOP clade</taxon>
        <taxon>Oryzoideae</taxon>
        <taxon>Oryzeae</taxon>
        <taxon>Oryzinae</taxon>
        <taxon>Oryza</taxon>
        <taxon>Oryza sativa</taxon>
    </lineage>
</organism>
<evidence type="ECO:0000256" key="1">
    <source>
        <dbReference type="SAM" id="MobiDB-lite"/>
    </source>
</evidence>
<dbReference type="EMBL" id="CM000134">
    <property type="protein sequence ID" value="EEC84472.1"/>
    <property type="molecule type" value="Genomic_DNA"/>
</dbReference>
<evidence type="ECO:0000313" key="2">
    <source>
        <dbReference type="EMBL" id="EEC84472.1"/>
    </source>
</evidence>
<dbReference type="OMA" id="STCEERH"/>
<protein>
    <submittedName>
        <fullName evidence="2">Uncharacterized protein</fullName>
    </submittedName>
</protein>
<name>B8BEY0_ORYSI</name>
<feature type="compositionally biased region" description="Acidic residues" evidence="1">
    <location>
        <begin position="14"/>
        <end position="32"/>
    </location>
</feature>
<dbReference type="HOGENOM" id="CLU_1410905_0_0_1"/>
<feature type="region of interest" description="Disordered" evidence="1">
    <location>
        <begin position="1"/>
        <end position="32"/>
    </location>
</feature>
<sequence>MVAPAPGKGKEVVVAEEEERKEEEEEEATCDELEEQMEFLRRLDIGEEREQEAARWWRRREDAATTSGAAGWWRREDVATTSAAAANRRVVPAFGGVAMTPGRIWADGNAVAGPPAPTPPWTPRPRRHGGMLGDDRHARGGHVLLGSHELQVRWCGDDDQILQKLEIVSTCEERHRAVGGAAVEDAEPRDRFR</sequence>
<proteinExistence type="predicted"/>
<accession>B8BEY0</accession>
<dbReference type="STRING" id="39946.B8BEY0"/>
<evidence type="ECO:0000313" key="3">
    <source>
        <dbReference type="Proteomes" id="UP000007015"/>
    </source>
</evidence>
<reference evidence="2 3" key="1">
    <citation type="journal article" date="2005" name="PLoS Biol.">
        <title>The genomes of Oryza sativa: a history of duplications.</title>
        <authorList>
            <person name="Yu J."/>
            <person name="Wang J."/>
            <person name="Lin W."/>
            <person name="Li S."/>
            <person name="Li H."/>
            <person name="Zhou J."/>
            <person name="Ni P."/>
            <person name="Dong W."/>
            <person name="Hu S."/>
            <person name="Zeng C."/>
            <person name="Zhang J."/>
            <person name="Zhang Y."/>
            <person name="Li R."/>
            <person name="Xu Z."/>
            <person name="Li S."/>
            <person name="Li X."/>
            <person name="Zheng H."/>
            <person name="Cong L."/>
            <person name="Lin L."/>
            <person name="Yin J."/>
            <person name="Geng J."/>
            <person name="Li G."/>
            <person name="Shi J."/>
            <person name="Liu J."/>
            <person name="Lv H."/>
            <person name="Li J."/>
            <person name="Wang J."/>
            <person name="Deng Y."/>
            <person name="Ran L."/>
            <person name="Shi X."/>
            <person name="Wang X."/>
            <person name="Wu Q."/>
            <person name="Li C."/>
            <person name="Ren X."/>
            <person name="Wang J."/>
            <person name="Wang X."/>
            <person name="Li D."/>
            <person name="Liu D."/>
            <person name="Zhang X."/>
            <person name="Ji Z."/>
            <person name="Zhao W."/>
            <person name="Sun Y."/>
            <person name="Zhang Z."/>
            <person name="Bao J."/>
            <person name="Han Y."/>
            <person name="Dong L."/>
            <person name="Ji J."/>
            <person name="Chen P."/>
            <person name="Wu S."/>
            <person name="Liu J."/>
            <person name="Xiao Y."/>
            <person name="Bu D."/>
            <person name="Tan J."/>
            <person name="Yang L."/>
            <person name="Ye C."/>
            <person name="Zhang J."/>
            <person name="Xu J."/>
            <person name="Zhou Y."/>
            <person name="Yu Y."/>
            <person name="Zhang B."/>
            <person name="Zhuang S."/>
            <person name="Wei H."/>
            <person name="Liu B."/>
            <person name="Lei M."/>
            <person name="Yu H."/>
            <person name="Li Y."/>
            <person name="Xu H."/>
            <person name="Wei S."/>
            <person name="He X."/>
            <person name="Fang L."/>
            <person name="Zhang Z."/>
            <person name="Zhang Y."/>
            <person name="Huang X."/>
            <person name="Su Z."/>
            <person name="Tong W."/>
            <person name="Li J."/>
            <person name="Tong Z."/>
            <person name="Li S."/>
            <person name="Ye J."/>
            <person name="Wang L."/>
            <person name="Fang L."/>
            <person name="Lei T."/>
            <person name="Chen C."/>
            <person name="Chen H."/>
            <person name="Xu Z."/>
            <person name="Li H."/>
            <person name="Huang H."/>
            <person name="Zhang F."/>
            <person name="Xu H."/>
            <person name="Li N."/>
            <person name="Zhao C."/>
            <person name="Li S."/>
            <person name="Dong L."/>
            <person name="Huang Y."/>
            <person name="Li L."/>
            <person name="Xi Y."/>
            <person name="Qi Q."/>
            <person name="Li W."/>
            <person name="Zhang B."/>
            <person name="Hu W."/>
            <person name="Zhang Y."/>
            <person name="Tian X."/>
            <person name="Jiao Y."/>
            <person name="Liang X."/>
            <person name="Jin J."/>
            <person name="Gao L."/>
            <person name="Zheng W."/>
            <person name="Hao B."/>
            <person name="Liu S."/>
            <person name="Wang W."/>
            <person name="Yuan L."/>
            <person name="Cao M."/>
            <person name="McDermott J."/>
            <person name="Samudrala R."/>
            <person name="Wang J."/>
            <person name="Wong G.K."/>
            <person name="Yang H."/>
        </authorList>
    </citation>
    <scope>NUCLEOTIDE SEQUENCE [LARGE SCALE GENOMIC DNA]</scope>
    <source>
        <strain evidence="3">cv. 93-11</strain>
    </source>
</reference>
<gene>
    <name evidence="2" type="ORF">OsI_31125</name>
</gene>